<reference evidence="2 3" key="1">
    <citation type="submission" date="2019-06" db="EMBL/GenBank/DDBJ databases">
        <authorList>
            <person name="Broberg M."/>
        </authorList>
    </citation>
    <scope>NUCLEOTIDE SEQUENCE [LARGE SCALE GENOMIC DNA]</scope>
</reference>
<evidence type="ECO:0000313" key="2">
    <source>
        <dbReference type="EMBL" id="VUC38076.1"/>
    </source>
</evidence>
<keyword evidence="3" id="KW-1185">Reference proteome</keyword>
<proteinExistence type="predicted"/>
<accession>A0ABY6V5V6</accession>
<comment type="caution">
    <text evidence="2">The sequence shown here is derived from an EMBL/GenBank/DDBJ whole genome shotgun (WGS) entry which is preliminary data.</text>
</comment>
<keyword evidence="1" id="KW-1133">Transmembrane helix</keyword>
<gene>
    <name evidence="2" type="ORF">CLO192961_LOCUS493535</name>
</gene>
<evidence type="ECO:0000256" key="1">
    <source>
        <dbReference type="SAM" id="Phobius"/>
    </source>
</evidence>
<organism evidence="2 3">
    <name type="scientific">Bionectria ochroleuca</name>
    <name type="common">Gliocladium roseum</name>
    <dbReference type="NCBI Taxonomy" id="29856"/>
    <lineage>
        <taxon>Eukaryota</taxon>
        <taxon>Fungi</taxon>
        <taxon>Dikarya</taxon>
        <taxon>Ascomycota</taxon>
        <taxon>Pezizomycotina</taxon>
        <taxon>Sordariomycetes</taxon>
        <taxon>Hypocreomycetidae</taxon>
        <taxon>Hypocreales</taxon>
        <taxon>Bionectriaceae</taxon>
        <taxon>Clonostachys</taxon>
    </lineage>
</organism>
<dbReference type="EMBL" id="CABFNS010001099">
    <property type="protein sequence ID" value="VUC38076.1"/>
    <property type="molecule type" value="Genomic_DNA"/>
</dbReference>
<keyword evidence="1" id="KW-0812">Transmembrane</keyword>
<sequence length="260" mass="28465">MCANPHLSGVGLSYIVRWLGHIPTGVVAFEAFSLLDKGLQQGLAESSQGRDLLKSLRLMQYTGFVMFIWNFAMFVAPFFLSEFDLGILGIVDVVLASLLAAGVAGMSSHLPESSFSCRPDILGKQPSNPAHTGDFCHTMFTEKILTIIVVVLYAICGIINLSVVWSWLRNALGIKSPTSVGDAYAAVRKRIYGLELWNWRPSFGWAYKTKHGVMGWALVDGDDDETVVDDDFDGEALLGHVELTAIVADGGDKSYKELRD</sequence>
<feature type="transmembrane region" description="Helical" evidence="1">
    <location>
        <begin position="144"/>
        <end position="168"/>
    </location>
</feature>
<feature type="transmembrane region" description="Helical" evidence="1">
    <location>
        <begin position="85"/>
        <end position="106"/>
    </location>
</feature>
<evidence type="ECO:0000313" key="3">
    <source>
        <dbReference type="Proteomes" id="UP000766486"/>
    </source>
</evidence>
<dbReference type="Proteomes" id="UP000766486">
    <property type="component" value="Unassembled WGS sequence"/>
</dbReference>
<keyword evidence="1" id="KW-0472">Membrane</keyword>
<protein>
    <submittedName>
        <fullName evidence="2">Uncharacterized protein</fullName>
    </submittedName>
</protein>
<feature type="transmembrane region" description="Helical" evidence="1">
    <location>
        <begin position="58"/>
        <end position="79"/>
    </location>
</feature>
<name>A0ABY6V5V6_BIOOC</name>